<dbReference type="GO" id="GO:0046872">
    <property type="term" value="F:metal ion binding"/>
    <property type="evidence" value="ECO:0007669"/>
    <property type="project" value="UniProtKB-KW"/>
</dbReference>
<dbReference type="SUPFAM" id="SSF53187">
    <property type="entry name" value="Zn-dependent exopeptidases"/>
    <property type="match status" value="1"/>
</dbReference>
<evidence type="ECO:0000256" key="9">
    <source>
        <dbReference type="ARBA" id="ARBA00023285"/>
    </source>
</evidence>
<dbReference type="Proteomes" id="UP000199054">
    <property type="component" value="Unassembled WGS sequence"/>
</dbReference>
<protein>
    <submittedName>
        <fullName evidence="11">Acetylornithine deacetylase</fullName>
    </submittedName>
</protein>
<keyword evidence="6" id="KW-0479">Metal-binding</keyword>
<dbReference type="InterPro" id="IPR036264">
    <property type="entry name" value="Bact_exopeptidase_dim_dom"/>
</dbReference>
<dbReference type="CDD" id="cd03894">
    <property type="entry name" value="M20_ArgE"/>
    <property type="match status" value="1"/>
</dbReference>
<feature type="domain" description="Peptidase M20 dimerisation" evidence="10">
    <location>
        <begin position="172"/>
        <end position="280"/>
    </location>
</feature>
<dbReference type="Gene3D" id="3.30.70.360">
    <property type="match status" value="1"/>
</dbReference>
<comment type="cofactor">
    <cofactor evidence="1">
        <name>Zn(2+)</name>
        <dbReference type="ChEBI" id="CHEBI:29105"/>
    </cofactor>
</comment>
<keyword evidence="8" id="KW-0862">Zinc</keyword>
<dbReference type="InterPro" id="IPR002933">
    <property type="entry name" value="Peptidase_M20"/>
</dbReference>
<dbReference type="AlphaFoldDB" id="A0A1H8LCH4"/>
<dbReference type="GO" id="GO:0008777">
    <property type="term" value="F:acetylornithine deacetylase activity"/>
    <property type="evidence" value="ECO:0007669"/>
    <property type="project" value="TreeGrafter"/>
</dbReference>
<keyword evidence="5" id="KW-0028">Amino-acid biosynthesis</keyword>
<gene>
    <name evidence="11" type="ORF">SAMN04489859_102948</name>
</gene>
<keyword evidence="4" id="KW-0055">Arginine biosynthesis</keyword>
<keyword evidence="3" id="KW-0963">Cytoplasm</keyword>
<evidence type="ECO:0000256" key="1">
    <source>
        <dbReference type="ARBA" id="ARBA00001947"/>
    </source>
</evidence>
<keyword evidence="9" id="KW-0170">Cobalt</keyword>
<dbReference type="InterPro" id="IPR010169">
    <property type="entry name" value="AcOrn-deacetyl"/>
</dbReference>
<accession>A0A1H8LCH4</accession>
<dbReference type="Gene3D" id="3.40.630.10">
    <property type="entry name" value="Zn peptidases"/>
    <property type="match status" value="1"/>
</dbReference>
<dbReference type="InterPro" id="IPR050072">
    <property type="entry name" value="Peptidase_M20A"/>
</dbReference>
<reference evidence="11 12" key="1">
    <citation type="submission" date="2016-10" db="EMBL/GenBank/DDBJ databases">
        <authorList>
            <person name="de Groot N.N."/>
        </authorList>
    </citation>
    <scope>NUCLEOTIDE SEQUENCE [LARGE SCALE GENOMIC DNA]</scope>
    <source>
        <strain evidence="11 12">DSM 8512</strain>
    </source>
</reference>
<dbReference type="NCBIfam" id="NF005710">
    <property type="entry name" value="PRK07522.1"/>
    <property type="match status" value="1"/>
</dbReference>
<evidence type="ECO:0000313" key="12">
    <source>
        <dbReference type="Proteomes" id="UP000199054"/>
    </source>
</evidence>
<dbReference type="OrthoDB" id="9809784at2"/>
<name>A0A1H8LCH4_9RHOB</name>
<dbReference type="Pfam" id="PF01546">
    <property type="entry name" value="Peptidase_M20"/>
    <property type="match status" value="1"/>
</dbReference>
<dbReference type="STRING" id="34002.SAMN04489859_102948"/>
<keyword evidence="12" id="KW-1185">Reference proteome</keyword>
<dbReference type="PROSITE" id="PS00759">
    <property type="entry name" value="ARGE_DAPE_CPG2_2"/>
    <property type="match status" value="1"/>
</dbReference>
<evidence type="ECO:0000259" key="10">
    <source>
        <dbReference type="Pfam" id="PF07687"/>
    </source>
</evidence>
<dbReference type="EMBL" id="FODE01000029">
    <property type="protein sequence ID" value="SEO02862.1"/>
    <property type="molecule type" value="Genomic_DNA"/>
</dbReference>
<dbReference type="NCBIfam" id="TIGR01892">
    <property type="entry name" value="AcOrn-deacetyl"/>
    <property type="match status" value="1"/>
</dbReference>
<dbReference type="InterPro" id="IPR011650">
    <property type="entry name" value="Peptidase_M20_dimer"/>
</dbReference>
<dbReference type="Pfam" id="PF07687">
    <property type="entry name" value="M20_dimer"/>
    <property type="match status" value="1"/>
</dbReference>
<dbReference type="SUPFAM" id="SSF55031">
    <property type="entry name" value="Bacterial exopeptidase dimerisation domain"/>
    <property type="match status" value="1"/>
</dbReference>
<evidence type="ECO:0000256" key="3">
    <source>
        <dbReference type="ARBA" id="ARBA00022490"/>
    </source>
</evidence>
<organism evidence="11 12">
    <name type="scientific">Paracoccus alcaliphilus</name>
    <dbReference type="NCBI Taxonomy" id="34002"/>
    <lineage>
        <taxon>Bacteria</taxon>
        <taxon>Pseudomonadati</taxon>
        <taxon>Pseudomonadota</taxon>
        <taxon>Alphaproteobacteria</taxon>
        <taxon>Rhodobacterales</taxon>
        <taxon>Paracoccaceae</taxon>
        <taxon>Paracoccus</taxon>
    </lineage>
</organism>
<evidence type="ECO:0000256" key="7">
    <source>
        <dbReference type="ARBA" id="ARBA00022801"/>
    </source>
</evidence>
<evidence type="ECO:0000313" key="11">
    <source>
        <dbReference type="EMBL" id="SEO02862.1"/>
    </source>
</evidence>
<dbReference type="PANTHER" id="PTHR43808">
    <property type="entry name" value="ACETYLORNITHINE DEACETYLASE"/>
    <property type="match status" value="1"/>
</dbReference>
<comment type="similarity">
    <text evidence="2">Belongs to the peptidase M20A family. ArgE subfamily.</text>
</comment>
<sequence length="384" mass="40919">MIPSTIDILDRLIGFQTVSRQSNLELLDYIEGLLAPTGAKIERFAHEDGSRANLWVTIGPDRAGGVVLSGHTDVVPVTGQNWTSDPFALIERDGNLFGRGTADMKGFVASAIRAGMLAAKGDLTVPLHLAFSYDEEIGCIGVRGMIEALAARPERPALCIIGEPTGMRIASGHKGKTGYRACCTGREGHSALAPNALNALHLGAALIGRLQARQQELTRTGARDEVYDIPYTTIHAGIMQGGTALNIVPNRCEIDFEIRNIAGDDPDRMLDLIRADAEALVAPHRQQFPEAAIGISTVSGYPGLHTPEDSAAVQFLRRITGDNAATIKVAFGTEGGLFQHGLGMSTAICGPGFMDQGHKPDEYVSRAQLAQCDAMLERLVATLG</sequence>
<evidence type="ECO:0000256" key="4">
    <source>
        <dbReference type="ARBA" id="ARBA00022571"/>
    </source>
</evidence>
<keyword evidence="7" id="KW-0378">Hydrolase</keyword>
<proteinExistence type="inferred from homology"/>
<evidence type="ECO:0000256" key="8">
    <source>
        <dbReference type="ARBA" id="ARBA00022833"/>
    </source>
</evidence>
<dbReference type="InterPro" id="IPR001261">
    <property type="entry name" value="ArgE/DapE_CS"/>
</dbReference>
<dbReference type="GO" id="GO:0006526">
    <property type="term" value="P:L-arginine biosynthetic process"/>
    <property type="evidence" value="ECO:0007669"/>
    <property type="project" value="UniProtKB-KW"/>
</dbReference>
<evidence type="ECO:0000256" key="5">
    <source>
        <dbReference type="ARBA" id="ARBA00022605"/>
    </source>
</evidence>
<evidence type="ECO:0000256" key="2">
    <source>
        <dbReference type="ARBA" id="ARBA00005691"/>
    </source>
</evidence>
<dbReference type="PANTHER" id="PTHR43808:SF31">
    <property type="entry name" value="N-ACETYL-L-CITRULLINE DEACETYLASE"/>
    <property type="match status" value="1"/>
</dbReference>
<dbReference type="RefSeq" id="WP_090615095.1">
    <property type="nucleotide sequence ID" value="NZ_CP067125.1"/>
</dbReference>
<evidence type="ECO:0000256" key="6">
    <source>
        <dbReference type="ARBA" id="ARBA00022723"/>
    </source>
</evidence>